<evidence type="ECO:0000313" key="3">
    <source>
        <dbReference type="EMBL" id="SFF19936.1"/>
    </source>
</evidence>
<dbReference type="InterPro" id="IPR011032">
    <property type="entry name" value="GroES-like_sf"/>
</dbReference>
<dbReference type="STRING" id="35752.SAMN05421541_10798"/>
<dbReference type="Pfam" id="PF08240">
    <property type="entry name" value="ADH_N"/>
    <property type="match status" value="1"/>
</dbReference>
<feature type="domain" description="Enoyl reductase (ER)" evidence="2">
    <location>
        <begin position="11"/>
        <end position="303"/>
    </location>
</feature>
<dbReference type="InterPro" id="IPR036291">
    <property type="entry name" value="NAD(P)-bd_dom_sf"/>
</dbReference>
<dbReference type="Gene3D" id="3.40.50.720">
    <property type="entry name" value="NAD(P)-binding Rossmann-like Domain"/>
    <property type="match status" value="1"/>
</dbReference>
<keyword evidence="4" id="KW-1185">Reference proteome</keyword>
<dbReference type="InterPro" id="IPR020843">
    <property type="entry name" value="ER"/>
</dbReference>
<dbReference type="CDD" id="cd05289">
    <property type="entry name" value="MDR_like_2"/>
    <property type="match status" value="1"/>
</dbReference>
<name>A0A1I2GTG7_9ACTN</name>
<evidence type="ECO:0000313" key="4">
    <source>
        <dbReference type="Proteomes" id="UP000199645"/>
    </source>
</evidence>
<evidence type="ECO:0000259" key="2">
    <source>
        <dbReference type="SMART" id="SM00829"/>
    </source>
</evidence>
<proteinExistence type="predicted"/>
<dbReference type="PANTHER" id="PTHR11695:SF294">
    <property type="entry name" value="RETICULON-4-INTERACTING PROTEIN 1, MITOCHONDRIAL"/>
    <property type="match status" value="1"/>
</dbReference>
<protein>
    <submittedName>
        <fullName evidence="3">NADPH:quinone reductase</fullName>
    </submittedName>
</protein>
<organism evidence="3 4">
    <name type="scientific">Actinoplanes philippinensis</name>
    <dbReference type="NCBI Taxonomy" id="35752"/>
    <lineage>
        <taxon>Bacteria</taxon>
        <taxon>Bacillati</taxon>
        <taxon>Actinomycetota</taxon>
        <taxon>Actinomycetes</taxon>
        <taxon>Micromonosporales</taxon>
        <taxon>Micromonosporaceae</taxon>
        <taxon>Actinoplanes</taxon>
    </lineage>
</organism>
<dbReference type="GO" id="GO:0016491">
    <property type="term" value="F:oxidoreductase activity"/>
    <property type="evidence" value="ECO:0007669"/>
    <property type="project" value="InterPro"/>
</dbReference>
<sequence>MSRKIQFTRYGGPEVLELVDVPRPQPAAGQVLVEVVVASLNPAEVGIREGAFHERWPAEFPQGMGHDFAGVVVGFGPDVTGFAVGDEVVGFAQRGAMADFALVDAGSVGPKPAGLGFAAAAVVPAAGATAWATVAAVDPAPGETVFVSAASGGVGVLAGQLARLAGARVVGATSAGHMHRLLTLGIEPVEYGRGLQSRLQAMIPDGLDAVIDTFGGGYVDLAIEFGVSPERINTIADHAAVQRYGVQARGNGDGMSPAVWSEVQALIADGRLVVPIEAEYRLEDIARAYIDVANRRGFGKRVVRLRPDPTSGAGVRPHSRQSRAEQAR</sequence>
<dbReference type="Gene3D" id="3.90.180.10">
    <property type="entry name" value="Medium-chain alcohol dehydrogenases, catalytic domain"/>
    <property type="match status" value="1"/>
</dbReference>
<reference evidence="3 4" key="1">
    <citation type="submission" date="2016-10" db="EMBL/GenBank/DDBJ databases">
        <authorList>
            <person name="de Groot N.N."/>
        </authorList>
    </citation>
    <scope>NUCLEOTIDE SEQUENCE [LARGE SCALE GENOMIC DNA]</scope>
    <source>
        <strain evidence="3 4">DSM 43019</strain>
    </source>
</reference>
<dbReference type="AlphaFoldDB" id="A0A1I2GTG7"/>
<dbReference type="SUPFAM" id="SSF51735">
    <property type="entry name" value="NAD(P)-binding Rossmann-fold domains"/>
    <property type="match status" value="1"/>
</dbReference>
<feature type="region of interest" description="Disordered" evidence="1">
    <location>
        <begin position="304"/>
        <end position="328"/>
    </location>
</feature>
<dbReference type="Pfam" id="PF13602">
    <property type="entry name" value="ADH_zinc_N_2"/>
    <property type="match status" value="1"/>
</dbReference>
<dbReference type="Proteomes" id="UP000199645">
    <property type="component" value="Unassembled WGS sequence"/>
</dbReference>
<dbReference type="InterPro" id="IPR050700">
    <property type="entry name" value="YIM1/Zinc_Alcohol_DH_Fams"/>
</dbReference>
<dbReference type="EMBL" id="FONV01000007">
    <property type="protein sequence ID" value="SFF19936.1"/>
    <property type="molecule type" value="Genomic_DNA"/>
</dbReference>
<evidence type="ECO:0000256" key="1">
    <source>
        <dbReference type="SAM" id="MobiDB-lite"/>
    </source>
</evidence>
<dbReference type="RefSeq" id="WP_093615970.1">
    <property type="nucleotide sequence ID" value="NZ_BOMT01000041.1"/>
</dbReference>
<gene>
    <name evidence="3" type="ORF">SAMN05421541_10798</name>
</gene>
<dbReference type="OrthoDB" id="3727682at2"/>
<accession>A0A1I2GTG7</accession>
<dbReference type="SUPFAM" id="SSF50129">
    <property type="entry name" value="GroES-like"/>
    <property type="match status" value="1"/>
</dbReference>
<dbReference type="PANTHER" id="PTHR11695">
    <property type="entry name" value="ALCOHOL DEHYDROGENASE RELATED"/>
    <property type="match status" value="1"/>
</dbReference>
<dbReference type="SMART" id="SM00829">
    <property type="entry name" value="PKS_ER"/>
    <property type="match status" value="1"/>
</dbReference>
<dbReference type="InterPro" id="IPR013154">
    <property type="entry name" value="ADH-like_N"/>
</dbReference>